<evidence type="ECO:0000256" key="2">
    <source>
        <dbReference type="ARBA" id="ARBA00024035"/>
    </source>
</evidence>
<name>A0A7J0BV97_9BACT</name>
<comment type="caution">
    <text evidence="5">The sequence shown here is derived from an EMBL/GenBank/DDBJ whole genome shotgun (WGS) entry which is preliminary data.</text>
</comment>
<proteinExistence type="inferred from homology"/>
<dbReference type="Pfam" id="PF20257">
    <property type="entry name" value="SAM_HAT_C"/>
    <property type="match status" value="1"/>
</dbReference>
<dbReference type="PIRSF" id="PIRSF006779">
    <property type="entry name" value="UCP006779"/>
    <property type="match status" value="1"/>
</dbReference>
<dbReference type="RefSeq" id="WP_174409745.1">
    <property type="nucleotide sequence ID" value="NZ_BLVP01000008.1"/>
</dbReference>
<dbReference type="EMBL" id="BLVP01000008">
    <property type="protein sequence ID" value="GFM37101.1"/>
    <property type="molecule type" value="Genomic_DNA"/>
</dbReference>
<dbReference type="InterPro" id="IPR046469">
    <property type="entry name" value="SAM_HAT_N"/>
</dbReference>
<keyword evidence="1" id="KW-0949">S-adenosyl-L-methionine</keyword>
<dbReference type="Proteomes" id="UP000503820">
    <property type="component" value="Unassembled WGS sequence"/>
</dbReference>
<evidence type="ECO:0000313" key="5">
    <source>
        <dbReference type="EMBL" id="GFM37101.1"/>
    </source>
</evidence>
<reference evidence="5 6" key="1">
    <citation type="submission" date="2020-05" db="EMBL/GenBank/DDBJ databases">
        <title>Draft genome sequence of Desulfovibrio psychrotolerans JS1T.</title>
        <authorList>
            <person name="Ueno A."/>
            <person name="Tamazawa S."/>
            <person name="Tamamura S."/>
            <person name="Murakami T."/>
            <person name="Kiyama T."/>
            <person name="Inomata H."/>
            <person name="Amano Y."/>
            <person name="Miyakawa K."/>
            <person name="Tamaki H."/>
            <person name="Naganuma T."/>
            <person name="Kaneko K."/>
        </authorList>
    </citation>
    <scope>NUCLEOTIDE SEQUENCE [LARGE SCALE GENOMIC DNA]</scope>
    <source>
        <strain evidence="5 6">JS1</strain>
    </source>
</reference>
<dbReference type="InterPro" id="IPR023227">
    <property type="entry name" value="SAM_OH_AdoTrfase_C_sf"/>
</dbReference>
<evidence type="ECO:0000259" key="4">
    <source>
        <dbReference type="Pfam" id="PF20257"/>
    </source>
</evidence>
<evidence type="ECO:0000259" key="3">
    <source>
        <dbReference type="Pfam" id="PF01887"/>
    </source>
</evidence>
<dbReference type="Gene3D" id="2.40.30.90">
    <property type="entry name" value="Bacterial fluorinating enzyme like"/>
    <property type="match status" value="1"/>
</dbReference>
<comment type="similarity">
    <text evidence="2">Belongs to the SAM hydrolase / SAM-dependent halogenase family.</text>
</comment>
<feature type="domain" description="S-adenosyl-l-methionine hydroxide adenosyltransferase N-terminal" evidence="3">
    <location>
        <begin position="5"/>
        <end position="148"/>
    </location>
</feature>
<dbReference type="InterPro" id="IPR046470">
    <property type="entry name" value="SAM_HAT_C"/>
</dbReference>
<dbReference type="PANTHER" id="PTHR35092:SF1">
    <property type="entry name" value="CHLORINASE MJ1651"/>
    <property type="match status" value="1"/>
</dbReference>
<feature type="domain" description="S-adenosyl-l-methionine hydroxide adenosyltransferase C-terminal" evidence="4">
    <location>
        <begin position="174"/>
        <end position="258"/>
    </location>
</feature>
<dbReference type="Pfam" id="PF01887">
    <property type="entry name" value="SAM_HAT_N"/>
    <property type="match status" value="1"/>
</dbReference>
<keyword evidence="6" id="KW-1185">Reference proteome</keyword>
<accession>A0A7J0BV97</accession>
<dbReference type="SUPFAM" id="SSF101852">
    <property type="entry name" value="Bacterial fluorinating enzyme, C-terminal domain"/>
    <property type="match status" value="1"/>
</dbReference>
<sequence>MPAPIVLLSDFGHTDPYVGQMKGVLATLAPHVPVIDLCHGVRPQAVAQGAYFLASSFSHFPEGSVFVCVVDPGVGTDRGILCMEVAERLVLAPDNGLLVPLLSDYPAAACYRMDTDIFEDAAPTFHGRDIFCPLAARLACGEPLNTLGEPYPVSQMYTPEWMVPVGFADHIACHVQHIDHFGNVVLNLSAIPWLERIALWPDLYIRQTPPQRVLRTTTFGQLPRNTLGCIAGSQGFLELVLHSASAAHFLKLDIGDSIFLHGHLDVYES</sequence>
<dbReference type="InterPro" id="IPR002747">
    <property type="entry name" value="SAM_OH_AdoTrfase"/>
</dbReference>
<dbReference type="Gene3D" id="3.40.50.10790">
    <property type="entry name" value="S-adenosyl-l-methionine hydroxide adenosyltransferase, N-terminal"/>
    <property type="match status" value="1"/>
</dbReference>
<evidence type="ECO:0008006" key="7">
    <source>
        <dbReference type="Google" id="ProtNLM"/>
    </source>
</evidence>
<evidence type="ECO:0000313" key="6">
    <source>
        <dbReference type="Proteomes" id="UP000503820"/>
    </source>
</evidence>
<evidence type="ECO:0000256" key="1">
    <source>
        <dbReference type="ARBA" id="ARBA00022691"/>
    </source>
</evidence>
<organism evidence="5 6">
    <name type="scientific">Desulfovibrio psychrotolerans</name>
    <dbReference type="NCBI Taxonomy" id="415242"/>
    <lineage>
        <taxon>Bacteria</taxon>
        <taxon>Pseudomonadati</taxon>
        <taxon>Thermodesulfobacteriota</taxon>
        <taxon>Desulfovibrionia</taxon>
        <taxon>Desulfovibrionales</taxon>
        <taxon>Desulfovibrionaceae</taxon>
        <taxon>Desulfovibrio</taxon>
    </lineage>
</organism>
<dbReference type="InterPro" id="IPR023228">
    <property type="entry name" value="SAM_OH_AdoTrfase_N_sf"/>
</dbReference>
<dbReference type="PANTHER" id="PTHR35092">
    <property type="entry name" value="CHLORINASE MJ1651"/>
    <property type="match status" value="1"/>
</dbReference>
<dbReference type="SUPFAM" id="SSF102522">
    <property type="entry name" value="Bacterial fluorinating enzyme, N-terminal domain"/>
    <property type="match status" value="1"/>
</dbReference>
<gene>
    <name evidence="5" type="ORF">DSM19430T_17850</name>
</gene>
<protein>
    <recommendedName>
        <fullName evidence="7">SAM-dependent chlorinase/fluorinase</fullName>
    </recommendedName>
</protein>
<dbReference type="AlphaFoldDB" id="A0A7J0BV97"/>